<protein>
    <submittedName>
        <fullName evidence="2">Putative alpha/beta hydrolase fold-1</fullName>
    </submittedName>
</protein>
<dbReference type="AlphaFoldDB" id="A0A557SS61"/>
<dbReference type="GO" id="GO:0016787">
    <property type="term" value="F:hydrolase activity"/>
    <property type="evidence" value="ECO:0007669"/>
    <property type="project" value="UniProtKB-KW"/>
</dbReference>
<dbReference type="InterPro" id="IPR050266">
    <property type="entry name" value="AB_hydrolase_sf"/>
</dbReference>
<evidence type="ECO:0000259" key="1">
    <source>
        <dbReference type="Pfam" id="PF00561"/>
    </source>
</evidence>
<comment type="caution">
    <text evidence="2">The sequence shown here is derived from an EMBL/GenBank/DDBJ whole genome shotgun (WGS) entry which is preliminary data.</text>
</comment>
<dbReference type="Proteomes" id="UP000315289">
    <property type="component" value="Unassembled WGS sequence"/>
</dbReference>
<accession>A0A557SS61</accession>
<dbReference type="InterPro" id="IPR029058">
    <property type="entry name" value="AB_hydrolase_fold"/>
</dbReference>
<dbReference type="PANTHER" id="PTHR43798">
    <property type="entry name" value="MONOACYLGLYCEROL LIPASE"/>
    <property type="match status" value="1"/>
</dbReference>
<organism evidence="2 3">
    <name type="scientific">Candidatus Nitrosocosmicus arcticus</name>
    <dbReference type="NCBI Taxonomy" id="2035267"/>
    <lineage>
        <taxon>Archaea</taxon>
        <taxon>Nitrososphaerota</taxon>
        <taxon>Nitrososphaeria</taxon>
        <taxon>Nitrososphaerales</taxon>
        <taxon>Nitrososphaeraceae</taxon>
        <taxon>Candidatus Nitrosocosmicus</taxon>
    </lineage>
</organism>
<dbReference type="InterPro" id="IPR000073">
    <property type="entry name" value="AB_hydrolase_1"/>
</dbReference>
<feature type="domain" description="AB hydrolase-1" evidence="1">
    <location>
        <begin position="22"/>
        <end position="255"/>
    </location>
</feature>
<reference evidence="2 3" key="1">
    <citation type="journal article" date="2019" name="Front. Microbiol.">
        <title>Ammonia Oxidation by the Arctic Terrestrial Thaumarchaeote Candidatus Nitrosocosmicus arcticus Is Stimulated by Increasing Temperatures.</title>
        <authorList>
            <person name="Alves R.J.E."/>
            <person name="Kerou M."/>
            <person name="Zappe A."/>
            <person name="Bittner R."/>
            <person name="Abby S.S."/>
            <person name="Schmidt H.A."/>
            <person name="Pfeifer K."/>
            <person name="Schleper C."/>
        </authorList>
    </citation>
    <scope>NUCLEOTIDE SEQUENCE [LARGE SCALE GENOMIC DNA]</scope>
    <source>
        <strain evidence="2 3">Kfb</strain>
    </source>
</reference>
<dbReference type="Gene3D" id="3.40.50.1820">
    <property type="entry name" value="alpha/beta hydrolase"/>
    <property type="match status" value="1"/>
</dbReference>
<dbReference type="OrthoDB" id="7466at2157"/>
<dbReference type="RefSeq" id="WP_144733656.1">
    <property type="nucleotide sequence ID" value="NZ_ML675590.1"/>
</dbReference>
<dbReference type="GO" id="GO:0016020">
    <property type="term" value="C:membrane"/>
    <property type="evidence" value="ECO:0007669"/>
    <property type="project" value="TreeGrafter"/>
</dbReference>
<dbReference type="PANTHER" id="PTHR43798:SF33">
    <property type="entry name" value="HYDROLASE, PUTATIVE (AFU_ORTHOLOGUE AFUA_2G14860)-RELATED"/>
    <property type="match status" value="1"/>
</dbReference>
<evidence type="ECO:0000313" key="2">
    <source>
        <dbReference type="EMBL" id="TVP39439.1"/>
    </source>
</evidence>
<keyword evidence="3" id="KW-1185">Reference proteome</keyword>
<keyword evidence="2" id="KW-0378">Hydrolase</keyword>
<dbReference type="Pfam" id="PF00561">
    <property type="entry name" value="Abhydrolase_1"/>
    <property type="match status" value="1"/>
</dbReference>
<proteinExistence type="predicted"/>
<evidence type="ECO:0000313" key="3">
    <source>
        <dbReference type="Proteomes" id="UP000315289"/>
    </source>
</evidence>
<dbReference type="EMBL" id="VOAH01000015">
    <property type="protein sequence ID" value="TVP39439.1"/>
    <property type="molecule type" value="Genomic_DNA"/>
</dbReference>
<dbReference type="SUPFAM" id="SSF53474">
    <property type="entry name" value="alpha/beta-Hydrolases"/>
    <property type="match status" value="1"/>
</dbReference>
<name>A0A557SS61_9ARCH</name>
<sequence length="269" mass="30464">MYINVEGINVKYDEFGKDNEKIVLFLHGLGSSYIVWRDIPEALSKYFHTIALDLVGFGGTDKPHENYTINYFCQFLDKFLNKIGIDGLKKINVIAHSLGGYIALEYSISNKTRINKLILFNSSGLLDKPTPLLKDYLEAALTSDPVLRYNKLKTVFENLLADRIRLLPIIVDMFISTINMPGAKHAFESAFENSTSTTLDLDLIKEIKGIPCLIIWGEKDKLIPVTFAEKFKTILDNARILIIRDAGHSPFIEKPAITYQLLVDFLVTE</sequence>
<gene>
    <name evidence="2" type="ORF">NARC_150033</name>
</gene>
<dbReference type="PRINTS" id="PR00111">
    <property type="entry name" value="ABHYDROLASE"/>
</dbReference>